<dbReference type="SUPFAM" id="SSF51695">
    <property type="entry name" value="PLC-like phosphodiesterases"/>
    <property type="match status" value="1"/>
</dbReference>
<accession>A0ABX7LLK7</accession>
<sequence>MSLRIEKNEGNEMMKVFRHKAYFTGIHVLLFVSLLTILYAYSPTIRVKVKEIMDPADKVYTIAHRGASGYAPENTIPAFELAAEMKADIIEMDIHLTKDGIPVVIHDDTVNRTTNGKGYVKNMTLEQLERLDAGTWFNEAYPMFARDKYAGTTIPTLDQVFETFGKEIKYILEIKDSAPGTDIETLINESIQKYDLEDVVAIHSFSAGSLRKFHRINPDIPLYQLVWYDYNAVRVSETYLKDIKSYAVGISPNFQGISSAYVAQVKNFGLKVMPYTVNYQLNMDKAYSWGVDGVYTNFPDRLLEVIHTNRDNAQW</sequence>
<protein>
    <submittedName>
        <fullName evidence="3">Glycerophosphodiester phosphodiesterase</fullName>
    </submittedName>
</protein>
<feature type="transmembrane region" description="Helical" evidence="1">
    <location>
        <begin position="21"/>
        <end position="41"/>
    </location>
</feature>
<organism evidence="3 4">
    <name type="scientific">Paenibacillus tianjinensis</name>
    <dbReference type="NCBI Taxonomy" id="2810347"/>
    <lineage>
        <taxon>Bacteria</taxon>
        <taxon>Bacillati</taxon>
        <taxon>Bacillota</taxon>
        <taxon>Bacilli</taxon>
        <taxon>Bacillales</taxon>
        <taxon>Paenibacillaceae</taxon>
        <taxon>Paenibacillus</taxon>
    </lineage>
</organism>
<dbReference type="InterPro" id="IPR030395">
    <property type="entry name" value="GP_PDE_dom"/>
</dbReference>
<feature type="domain" description="GP-PDE" evidence="2">
    <location>
        <begin position="59"/>
        <end position="306"/>
    </location>
</feature>
<keyword evidence="4" id="KW-1185">Reference proteome</keyword>
<dbReference type="CDD" id="cd08601">
    <property type="entry name" value="GDPD_SaGlpQ_like"/>
    <property type="match status" value="1"/>
</dbReference>
<evidence type="ECO:0000313" key="3">
    <source>
        <dbReference type="EMBL" id="QSF47425.1"/>
    </source>
</evidence>
<evidence type="ECO:0000259" key="2">
    <source>
        <dbReference type="PROSITE" id="PS51704"/>
    </source>
</evidence>
<keyword evidence="1" id="KW-0812">Transmembrane</keyword>
<keyword evidence="1" id="KW-0472">Membrane</keyword>
<reference evidence="3 4" key="1">
    <citation type="submission" date="2021-02" db="EMBL/GenBank/DDBJ databases">
        <title>Paenibacillus tianjinensis sp. nov.</title>
        <authorList>
            <person name="Liu H."/>
        </authorList>
    </citation>
    <scope>NUCLEOTIDE SEQUENCE [LARGE SCALE GENOMIC DNA]</scope>
    <source>
        <strain evidence="3 4">TB2019</strain>
    </source>
</reference>
<dbReference type="Proteomes" id="UP000663452">
    <property type="component" value="Chromosome"/>
</dbReference>
<dbReference type="RefSeq" id="WP_206104847.1">
    <property type="nucleotide sequence ID" value="NZ_CP070969.1"/>
</dbReference>
<proteinExistence type="predicted"/>
<dbReference type="EMBL" id="CP070969">
    <property type="protein sequence ID" value="QSF47425.1"/>
    <property type="molecule type" value="Genomic_DNA"/>
</dbReference>
<evidence type="ECO:0000313" key="4">
    <source>
        <dbReference type="Proteomes" id="UP000663452"/>
    </source>
</evidence>
<dbReference type="Gene3D" id="3.20.20.190">
    <property type="entry name" value="Phosphatidylinositol (PI) phosphodiesterase"/>
    <property type="match status" value="1"/>
</dbReference>
<keyword evidence="1" id="KW-1133">Transmembrane helix</keyword>
<name>A0ABX7LLK7_9BACL</name>
<dbReference type="Pfam" id="PF03009">
    <property type="entry name" value="GDPD"/>
    <property type="match status" value="1"/>
</dbReference>
<evidence type="ECO:0000256" key="1">
    <source>
        <dbReference type="SAM" id="Phobius"/>
    </source>
</evidence>
<dbReference type="PROSITE" id="PS51704">
    <property type="entry name" value="GP_PDE"/>
    <property type="match status" value="1"/>
</dbReference>
<dbReference type="PANTHER" id="PTHR46211">
    <property type="entry name" value="GLYCEROPHOSPHORYL DIESTER PHOSPHODIESTERASE"/>
    <property type="match status" value="1"/>
</dbReference>
<dbReference type="PANTHER" id="PTHR46211:SF7">
    <property type="entry name" value="GLYCEROPHOSPHODIESTER PHOSPHODIESTERASE"/>
    <property type="match status" value="1"/>
</dbReference>
<gene>
    <name evidence="3" type="ORF">JRJ22_13135</name>
</gene>
<dbReference type="InterPro" id="IPR017946">
    <property type="entry name" value="PLC-like_Pdiesterase_TIM-brl"/>
</dbReference>